<feature type="active site" description="Nucleophile" evidence="1">
    <location>
        <position position="114"/>
    </location>
</feature>
<dbReference type="PIRSF" id="PIRSF015853">
    <property type="entry name" value="Pep_DppA"/>
    <property type="match status" value="1"/>
</dbReference>
<evidence type="ECO:0000256" key="2">
    <source>
        <dbReference type="PIRSR" id="PIRSR015853-2"/>
    </source>
</evidence>
<dbReference type="Pfam" id="PF04951">
    <property type="entry name" value="Peptidase_M55"/>
    <property type="match status" value="1"/>
</dbReference>
<keyword evidence="2" id="KW-0479">Metal-binding</keyword>
<feature type="binding site" evidence="2">
    <location>
        <position position="133"/>
    </location>
    <ligand>
        <name>Zn(2+)</name>
        <dbReference type="ChEBI" id="CHEBI:29105"/>
        <label>2</label>
    </ligand>
</feature>
<dbReference type="Proteomes" id="UP000515708">
    <property type="component" value="Chromosome"/>
</dbReference>
<dbReference type="Gene3D" id="3.30.1360.130">
    <property type="entry name" value="Dipeptide transport protein"/>
    <property type="match status" value="1"/>
</dbReference>
<dbReference type="AlphaFoldDB" id="A0A7D7WD45"/>
<organism evidence="3 4">
    <name type="scientific">Microbacterium esteraromaticum</name>
    <dbReference type="NCBI Taxonomy" id="57043"/>
    <lineage>
        <taxon>Bacteria</taxon>
        <taxon>Bacillati</taxon>
        <taxon>Actinomycetota</taxon>
        <taxon>Actinomycetes</taxon>
        <taxon>Micrococcales</taxon>
        <taxon>Microbacteriaceae</taxon>
        <taxon>Microbacterium</taxon>
    </lineage>
</organism>
<dbReference type="RefSeq" id="WP_182252190.1">
    <property type="nucleotide sequence ID" value="NZ_CP043732.1"/>
</dbReference>
<accession>A0A7D7WD45</accession>
<gene>
    <name evidence="3" type="ORF">FVO59_08035</name>
</gene>
<proteinExistence type="predicted"/>
<feature type="binding site" evidence="2">
    <location>
        <position position="8"/>
    </location>
    <ligand>
        <name>Zn(2+)</name>
        <dbReference type="ChEBI" id="CHEBI:29105"/>
        <label>1</label>
    </ligand>
</feature>
<sequence>MRAMISADMEGATGVTYPLDVEPRGDEWHRFRKLFTADANAVALGLLEAGIEDVVINEAHASMRNILLEELDDRVRLLTGRHKPLGMMQGIEGADAVVFLGYHAGAGEKGVLSHTYLGNSILGVWLDGEPASEGYLNAALAEEHGVPVIMVTGDDKACEDALRYAPEAEHVAVKEYVSRYTAICLPPATTFRLQREAAGRAATRAGRTEALARPHRIEVEFDAVQLADATANIPTVEQTGDRRVAFDAPTMTDAMKAFKIVSSIAAAAREVFYD</sequence>
<evidence type="ECO:0000313" key="3">
    <source>
        <dbReference type="EMBL" id="QMU97177.1"/>
    </source>
</evidence>
<protein>
    <submittedName>
        <fullName evidence="3">M55 family metallopeptidase</fullName>
    </submittedName>
</protein>
<feature type="binding site" evidence="2">
    <location>
        <position position="8"/>
    </location>
    <ligand>
        <name>Zn(2+)</name>
        <dbReference type="ChEBI" id="CHEBI:29105"/>
        <label>2</label>
    </ligand>
</feature>
<feature type="binding site" evidence="2">
    <location>
        <position position="10"/>
    </location>
    <ligand>
        <name>Zn(2+)</name>
        <dbReference type="ChEBI" id="CHEBI:29105"/>
        <label>1</label>
    </ligand>
</feature>
<reference evidence="3 4" key="1">
    <citation type="journal article" date="2020" name="Front. Microbiol.">
        <title>Design of Bacterial Strain-Specific qPCR Assays Using NGS Data and Publicly Available Resources and Its Application to Track Biocontrol Strains.</title>
        <authorList>
            <person name="Hernandez I."/>
            <person name="Sant C."/>
            <person name="Martinez R."/>
            <person name="Fernandez C."/>
        </authorList>
    </citation>
    <scope>NUCLEOTIDE SEQUENCE [LARGE SCALE GENOMIC DNA]</scope>
    <source>
        <strain evidence="3 4">B24</strain>
    </source>
</reference>
<dbReference type="SUPFAM" id="SSF63992">
    <property type="entry name" value="Dipeptide transport protein"/>
    <property type="match status" value="1"/>
</dbReference>
<dbReference type="GO" id="GO:0046872">
    <property type="term" value="F:metal ion binding"/>
    <property type="evidence" value="ECO:0007669"/>
    <property type="project" value="UniProtKB-KW"/>
</dbReference>
<dbReference type="InterPro" id="IPR036177">
    <property type="entry name" value="Peptidase_M55_sf"/>
</dbReference>
<name>A0A7D7WD45_9MICO</name>
<dbReference type="EMBL" id="CP043732">
    <property type="protein sequence ID" value="QMU97177.1"/>
    <property type="molecule type" value="Genomic_DNA"/>
</dbReference>
<feature type="binding site" evidence="2">
    <location>
        <position position="103"/>
    </location>
    <ligand>
        <name>Zn(2+)</name>
        <dbReference type="ChEBI" id="CHEBI:29105"/>
        <label>2</label>
    </ligand>
</feature>
<evidence type="ECO:0000256" key="1">
    <source>
        <dbReference type="PIRSR" id="PIRSR015853-1"/>
    </source>
</evidence>
<keyword evidence="2" id="KW-0862">Zinc</keyword>
<dbReference type="InterPro" id="IPR027476">
    <property type="entry name" value="DppA_N"/>
</dbReference>
<dbReference type="InterPro" id="IPR007035">
    <property type="entry name" value="Peptidase_M55"/>
</dbReference>
<feature type="binding site" evidence="2">
    <location>
        <position position="60"/>
    </location>
    <ligand>
        <name>Zn(2+)</name>
        <dbReference type="ChEBI" id="CHEBI:29105"/>
        <label>2</label>
    </ligand>
</feature>
<dbReference type="CDD" id="cd08663">
    <property type="entry name" value="DAP_dppA_1"/>
    <property type="match status" value="1"/>
</dbReference>
<dbReference type="Gene3D" id="3.40.50.10780">
    <property type="entry name" value="Dipeptide transport protein"/>
    <property type="match status" value="1"/>
</dbReference>
<evidence type="ECO:0000313" key="4">
    <source>
        <dbReference type="Proteomes" id="UP000515708"/>
    </source>
</evidence>